<dbReference type="EMBL" id="JADIKI010000023">
    <property type="protein sequence ID" value="MFK2855421.1"/>
    <property type="molecule type" value="Genomic_DNA"/>
</dbReference>
<proteinExistence type="predicted"/>
<organism evidence="2 3">
    <name type="scientific">Dyella humi</name>
    <dbReference type="NCBI Taxonomy" id="1770547"/>
    <lineage>
        <taxon>Bacteria</taxon>
        <taxon>Pseudomonadati</taxon>
        <taxon>Pseudomonadota</taxon>
        <taxon>Gammaproteobacteria</taxon>
        <taxon>Lysobacterales</taxon>
        <taxon>Rhodanobacteraceae</taxon>
        <taxon>Dyella</taxon>
    </lineage>
</organism>
<accession>A0ABW8IJN2</accession>
<evidence type="ECO:0000259" key="1">
    <source>
        <dbReference type="SMART" id="SM00470"/>
    </source>
</evidence>
<feature type="domain" description="ParB-like N-terminal" evidence="1">
    <location>
        <begin position="24"/>
        <end position="118"/>
    </location>
</feature>
<dbReference type="InterPro" id="IPR036086">
    <property type="entry name" value="ParB/Sulfiredoxin_sf"/>
</dbReference>
<reference evidence="2 3" key="1">
    <citation type="submission" date="2020-10" db="EMBL/GenBank/DDBJ databases">
        <title>Phylogeny of dyella-like bacteria.</title>
        <authorList>
            <person name="Fu J."/>
        </authorList>
    </citation>
    <scope>NUCLEOTIDE SEQUENCE [LARGE SCALE GENOMIC DNA]</scope>
    <source>
        <strain evidence="2 3">DHG40</strain>
    </source>
</reference>
<gene>
    <name evidence="2" type="ORF">ISP18_12535</name>
</gene>
<dbReference type="InterPro" id="IPR050336">
    <property type="entry name" value="Chromosome_partition/occlusion"/>
</dbReference>
<dbReference type="RefSeq" id="WP_380015825.1">
    <property type="nucleotide sequence ID" value="NZ_JADIKI010000023.1"/>
</dbReference>
<name>A0ABW8IJN2_9GAMM</name>
<dbReference type="PANTHER" id="PTHR33375:SF1">
    <property type="entry name" value="CHROMOSOME-PARTITIONING PROTEIN PARB-RELATED"/>
    <property type="match status" value="1"/>
</dbReference>
<comment type="caution">
    <text evidence="2">The sequence shown here is derived from an EMBL/GenBank/DDBJ whole genome shotgun (WGS) entry which is preliminary data.</text>
</comment>
<dbReference type="SMART" id="SM00470">
    <property type="entry name" value="ParB"/>
    <property type="match status" value="1"/>
</dbReference>
<dbReference type="Gene3D" id="3.90.1530.10">
    <property type="entry name" value="Conserved hypothetical protein from pyrococcus furiosus pfu- 392566-001, ParB domain"/>
    <property type="match status" value="1"/>
</dbReference>
<evidence type="ECO:0000313" key="3">
    <source>
        <dbReference type="Proteomes" id="UP001620409"/>
    </source>
</evidence>
<dbReference type="InterPro" id="IPR003115">
    <property type="entry name" value="ParB_N"/>
</dbReference>
<dbReference type="SUPFAM" id="SSF110849">
    <property type="entry name" value="ParB/Sulfiredoxin"/>
    <property type="match status" value="1"/>
</dbReference>
<dbReference type="InterPro" id="IPR011111">
    <property type="entry name" value="Plasmid_RepB"/>
</dbReference>
<dbReference type="Pfam" id="PF02195">
    <property type="entry name" value="ParB_N"/>
    <property type="match status" value="1"/>
</dbReference>
<dbReference type="PANTHER" id="PTHR33375">
    <property type="entry name" value="CHROMOSOME-PARTITIONING PROTEIN PARB-RELATED"/>
    <property type="match status" value="1"/>
</dbReference>
<keyword evidence="3" id="KW-1185">Reference proteome</keyword>
<protein>
    <submittedName>
        <fullName evidence="2">ParB N-terminal domain-containing protein</fullName>
    </submittedName>
</protein>
<sequence length="305" mass="33616">MNIEARSTGLSAQGVKVAFAPKCIRLSLNSILPLKAIRANVKASIKYQQILASIEEVGLVESLVVTAAAKSPGQYFLVDGHLRMVAIRDLGWSEVQCLVTRDDDTYTYNKRVSRLSAVQDHKMIVRAMERGVSAERLAKSLAISPETIRHKFRLLNGICEDAVGLLADAPCPGKVFDILRQMKSLRQIEAAELMVGNKNYSVQFANAMLAATPPPMLAFESKATGSNAITVGSIARMERELAALQMQTSAVEDSYGPDVLHLTVIKGHLKKWLENAAVLRWLAKHRPEYLKEFQRITETEDVSVG</sequence>
<dbReference type="SUPFAM" id="SSF109709">
    <property type="entry name" value="KorB DNA-binding domain-like"/>
    <property type="match status" value="1"/>
</dbReference>
<dbReference type="Proteomes" id="UP001620409">
    <property type="component" value="Unassembled WGS sequence"/>
</dbReference>
<evidence type="ECO:0000313" key="2">
    <source>
        <dbReference type="EMBL" id="MFK2855421.1"/>
    </source>
</evidence>
<dbReference type="Pfam" id="PF07506">
    <property type="entry name" value="RepB"/>
    <property type="match status" value="1"/>
</dbReference>